<sequence length="851" mass="94814">MASAQRALKDGIPDADVRVFGARSSVRSMSSSSLTENLRRDAHALECALQTSKSEAALSPRSEMGDSRVRENAQVNARGSEVVTSAANLEQASAPSESDSRLQQFARWYMDWFDPRTYRVTQFLARKARRGAARGKSADGGAGDRDGQNELRRAPTRSGWYELNRVEEERLFDANETGSSEQDVFGSGASVSVHRWLEKWSESEDKKNRIHAQGSQGGGALSVSDDRRAALLLNVRAVLRLCFLWWFDLSLWWIAFATKQVGRMKANVKRLRKSRDRQNMVLIDKYKRQLKTARSYAEYYHAGMQLDVLLNNQAWKVEPVTDNKLYDANVLLARLIDVARLYKRGDVEGLMFSVRSGLVRNLGGICNPELHAHSYVGSKRDVEDYLNVMVFLLIRIAKFSPPKRFANQNQNFVQHKLNFFNETRHAYGRTALMLSGGSTLGLLHLGVGKALIECNLLPRVVCGTSAGALVASLLCTLTRREIAAFLKNPKGFPLPTTGRPLQLEFFDSTSPWKRLARFVKKGTMFDVRTLTSSLRENLGDLTFEEAYMRTRRILNISVSPLRKGDPPLLLNYLTTPNVLIWSAAAASCALPVIFAPVHLVAKNADGNIVSYHPDGLRWQDGSVDADIPLSRISELFSVNHFVVSQVNPHVAMLQKSWLLKFGVVKFSLQELQFRLWQLFHYDLVPESFKRLYHVFMQPYTGDVNLVADVRAGDWLRLFQNPTVDMVSDLLDRGASMAYPKIDEIRHHCLIELTLQGCVDYLSRGSGLSSKSHSKGGGLNLPSLSSSTPLKDTFALSRENSGGSLRDTSLSAASRGGAGGGVARVPSWLWANVPPAPDLSTDDSPDMSPRIC</sequence>
<dbReference type="GO" id="GO:0016042">
    <property type="term" value="P:lipid catabolic process"/>
    <property type="evidence" value="ECO:0007669"/>
    <property type="project" value="UniProtKB-UniRule"/>
</dbReference>
<comment type="caution">
    <text evidence="4">Lacks conserved residue(s) required for the propagation of feature annotation.</text>
</comment>
<evidence type="ECO:0000313" key="7">
    <source>
        <dbReference type="EMBL" id="KAA8496595.1"/>
    </source>
</evidence>
<dbReference type="OMA" id="TFMHETR"/>
<evidence type="ECO:0000256" key="4">
    <source>
        <dbReference type="PROSITE-ProRule" id="PRU01161"/>
    </source>
</evidence>
<comment type="caution">
    <text evidence="7">The sequence shown here is derived from an EMBL/GenBank/DDBJ whole genome shotgun (WGS) entry which is preliminary data.</text>
</comment>
<proteinExistence type="predicted"/>
<feature type="compositionally biased region" description="Basic and acidic residues" evidence="5">
    <location>
        <begin position="142"/>
        <end position="153"/>
    </location>
</feature>
<dbReference type="PROSITE" id="PS51635">
    <property type="entry name" value="PNPLA"/>
    <property type="match status" value="1"/>
</dbReference>
<dbReference type="Pfam" id="PF11815">
    <property type="entry name" value="DUF3336"/>
    <property type="match status" value="1"/>
</dbReference>
<organism evidence="7 8">
    <name type="scientific">Porphyridium purpureum</name>
    <name type="common">Red alga</name>
    <name type="synonym">Porphyridium cruentum</name>
    <dbReference type="NCBI Taxonomy" id="35688"/>
    <lineage>
        <taxon>Eukaryota</taxon>
        <taxon>Rhodophyta</taxon>
        <taxon>Bangiophyceae</taxon>
        <taxon>Porphyridiales</taxon>
        <taxon>Porphyridiaceae</taxon>
        <taxon>Porphyridium</taxon>
    </lineage>
</organism>
<dbReference type="PANTHER" id="PTHR14226">
    <property type="entry name" value="NEUROPATHY TARGET ESTERASE/SWISS CHEESE D.MELANOGASTER"/>
    <property type="match status" value="1"/>
</dbReference>
<feature type="active site" description="Proton acceptor" evidence="4">
    <location>
        <position position="620"/>
    </location>
</feature>
<feature type="domain" description="PNPLA" evidence="6">
    <location>
        <begin position="432"/>
        <end position="633"/>
    </location>
</feature>
<keyword evidence="8" id="KW-1185">Reference proteome</keyword>
<feature type="short sequence motif" description="GXSXG" evidence="4">
    <location>
        <begin position="463"/>
        <end position="467"/>
    </location>
</feature>
<evidence type="ECO:0000259" key="6">
    <source>
        <dbReference type="PROSITE" id="PS51635"/>
    </source>
</evidence>
<gene>
    <name evidence="7" type="ORF">FVE85_0324</name>
</gene>
<reference evidence="8" key="1">
    <citation type="journal article" date="2019" name="Nat. Commun.">
        <title>Expansion of phycobilisome linker gene families in mesophilic red algae.</title>
        <authorList>
            <person name="Lee J."/>
            <person name="Kim D."/>
            <person name="Bhattacharya D."/>
            <person name="Yoon H.S."/>
        </authorList>
    </citation>
    <scope>NUCLEOTIDE SEQUENCE [LARGE SCALE GENOMIC DNA]</scope>
    <source>
        <strain evidence="8">CCMP 1328</strain>
    </source>
</reference>
<dbReference type="OrthoDB" id="10049244at2759"/>
<dbReference type="Gene3D" id="3.40.1090.10">
    <property type="entry name" value="Cytosolic phospholipase A2 catalytic domain"/>
    <property type="match status" value="1"/>
</dbReference>
<evidence type="ECO:0000256" key="2">
    <source>
        <dbReference type="ARBA" id="ARBA00022963"/>
    </source>
</evidence>
<keyword evidence="1 4" id="KW-0378">Hydrolase</keyword>
<dbReference type="InterPro" id="IPR050301">
    <property type="entry name" value="NTE"/>
</dbReference>
<feature type="active site" description="Nucleophile" evidence="4">
    <location>
        <position position="465"/>
    </location>
</feature>
<dbReference type="AlphaFoldDB" id="A0A5J4YZN0"/>
<feature type="region of interest" description="Disordered" evidence="5">
    <location>
        <begin position="129"/>
        <end position="154"/>
    </location>
</feature>
<dbReference type="EMBL" id="VRMN01000002">
    <property type="protein sequence ID" value="KAA8496595.1"/>
    <property type="molecule type" value="Genomic_DNA"/>
</dbReference>
<accession>A0A5J4YZN0</accession>
<dbReference type="Pfam" id="PF01734">
    <property type="entry name" value="Patatin"/>
    <property type="match status" value="1"/>
</dbReference>
<feature type="region of interest" description="Disordered" evidence="5">
    <location>
        <begin position="794"/>
        <end position="819"/>
    </location>
</feature>
<keyword evidence="3 4" id="KW-0443">Lipid metabolism</keyword>
<keyword evidence="2 4" id="KW-0442">Lipid degradation</keyword>
<dbReference type="InterPro" id="IPR021771">
    <property type="entry name" value="Triacylglycerol_lipase_N"/>
</dbReference>
<dbReference type="GO" id="GO:0004806">
    <property type="term" value="F:triacylglycerol lipase activity"/>
    <property type="evidence" value="ECO:0007669"/>
    <property type="project" value="InterPro"/>
</dbReference>
<protein>
    <submittedName>
        <fullName evidence="7">Triacylglycerol lipase SDP1</fullName>
    </submittedName>
</protein>
<feature type="compositionally biased region" description="Polar residues" evidence="5">
    <location>
        <begin position="797"/>
        <end position="809"/>
    </location>
</feature>
<evidence type="ECO:0000256" key="3">
    <source>
        <dbReference type="ARBA" id="ARBA00023098"/>
    </source>
</evidence>
<dbReference type="InterPro" id="IPR002641">
    <property type="entry name" value="PNPLA_dom"/>
</dbReference>
<name>A0A5J4YZN0_PORPP</name>
<dbReference type="SUPFAM" id="SSF52151">
    <property type="entry name" value="FabD/lysophospholipase-like"/>
    <property type="match status" value="1"/>
</dbReference>
<dbReference type="Proteomes" id="UP000324585">
    <property type="component" value="Unassembled WGS sequence"/>
</dbReference>
<dbReference type="InterPro" id="IPR016035">
    <property type="entry name" value="Acyl_Trfase/lysoPLipase"/>
</dbReference>
<evidence type="ECO:0000256" key="1">
    <source>
        <dbReference type="ARBA" id="ARBA00022801"/>
    </source>
</evidence>
<evidence type="ECO:0000313" key="8">
    <source>
        <dbReference type="Proteomes" id="UP000324585"/>
    </source>
</evidence>
<dbReference type="PANTHER" id="PTHR14226:SF10">
    <property type="entry name" value="TRIACYLGLYCEROL LIPASE 4-RELATED"/>
    <property type="match status" value="1"/>
</dbReference>
<evidence type="ECO:0000256" key="5">
    <source>
        <dbReference type="SAM" id="MobiDB-lite"/>
    </source>
</evidence>